<keyword evidence="3" id="KW-1185">Reference proteome</keyword>
<gene>
    <name evidence="2" type="ORF">EHQ64_16835</name>
</gene>
<evidence type="ECO:0000313" key="2">
    <source>
        <dbReference type="EMBL" id="TGL58717.1"/>
    </source>
</evidence>
<sequence length="188" mass="21052">MRKIIAAINMTLDGFCDHTSGVPDEEIHQHYADLLRNAGAVLYGRVTYQLMEFWRTILENPTGEKAMDDFAVAIDSTPKIVFSRTLKNVDWKSVKLASQDLEKEVLELKQQSGKDVFVCSPSLIVALTKLNLINEYQLCVHPVIAGSGLPLFKNISEKILLKLTKTRPFGVGAVILYYEPTTEKTTAH</sequence>
<dbReference type="SUPFAM" id="SSF53597">
    <property type="entry name" value="Dihydrofolate reductase-like"/>
    <property type="match status" value="1"/>
</dbReference>
<dbReference type="PANTHER" id="PTHR38011">
    <property type="entry name" value="DIHYDROFOLATE REDUCTASE FAMILY PROTEIN (AFU_ORTHOLOGUE AFUA_8G06820)"/>
    <property type="match status" value="1"/>
</dbReference>
<feature type="domain" description="Bacterial bifunctional deaminase-reductase C-terminal" evidence="1">
    <location>
        <begin position="2"/>
        <end position="174"/>
    </location>
</feature>
<dbReference type="GO" id="GO:0008703">
    <property type="term" value="F:5-amino-6-(5-phosphoribosylamino)uracil reductase activity"/>
    <property type="evidence" value="ECO:0007669"/>
    <property type="project" value="InterPro"/>
</dbReference>
<proteinExistence type="predicted"/>
<evidence type="ECO:0000313" key="3">
    <source>
        <dbReference type="Proteomes" id="UP000297762"/>
    </source>
</evidence>
<dbReference type="Proteomes" id="UP000297762">
    <property type="component" value="Unassembled WGS sequence"/>
</dbReference>
<dbReference type="RefSeq" id="WP_135650964.1">
    <property type="nucleotide sequence ID" value="NZ_RQGF01000035.1"/>
</dbReference>
<dbReference type="Gene3D" id="3.40.430.10">
    <property type="entry name" value="Dihydrofolate Reductase, subunit A"/>
    <property type="match status" value="1"/>
</dbReference>
<reference evidence="2" key="1">
    <citation type="journal article" date="2019" name="PLoS Negl. Trop. Dis.">
        <title>Revisiting the worldwide diversity of Leptospira species in the environment.</title>
        <authorList>
            <person name="Vincent A.T."/>
            <person name="Schiettekatte O."/>
            <person name="Bourhy P."/>
            <person name="Veyrier F.J."/>
            <person name="Picardeau M."/>
        </authorList>
    </citation>
    <scope>NUCLEOTIDE SEQUENCE [LARGE SCALE GENOMIC DNA]</scope>
    <source>
        <strain evidence="2">201702455</strain>
    </source>
</reference>
<dbReference type="InterPro" id="IPR050765">
    <property type="entry name" value="Riboflavin_Biosynth_HTPR"/>
</dbReference>
<name>A0A4R9K396_9LEPT</name>
<dbReference type="AlphaFoldDB" id="A0A4R9K396"/>
<dbReference type="PANTHER" id="PTHR38011:SF11">
    <property type="entry name" value="2,5-DIAMINO-6-RIBOSYLAMINO-4(3H)-PYRIMIDINONE 5'-PHOSPHATE REDUCTASE"/>
    <property type="match status" value="1"/>
</dbReference>
<accession>A0A4R9K396</accession>
<protein>
    <submittedName>
        <fullName evidence="2">Dihydrofolate reductase</fullName>
    </submittedName>
</protein>
<dbReference type="EMBL" id="RQGF01000035">
    <property type="protein sequence ID" value="TGL58717.1"/>
    <property type="molecule type" value="Genomic_DNA"/>
</dbReference>
<comment type="caution">
    <text evidence="2">The sequence shown here is derived from an EMBL/GenBank/DDBJ whole genome shotgun (WGS) entry which is preliminary data.</text>
</comment>
<dbReference type="Pfam" id="PF01872">
    <property type="entry name" value="RibD_C"/>
    <property type="match status" value="1"/>
</dbReference>
<dbReference type="GO" id="GO:0009231">
    <property type="term" value="P:riboflavin biosynthetic process"/>
    <property type="evidence" value="ECO:0007669"/>
    <property type="project" value="InterPro"/>
</dbReference>
<organism evidence="2 3">
    <name type="scientific">Leptospira sarikeiensis</name>
    <dbReference type="NCBI Taxonomy" id="2484943"/>
    <lineage>
        <taxon>Bacteria</taxon>
        <taxon>Pseudomonadati</taxon>
        <taxon>Spirochaetota</taxon>
        <taxon>Spirochaetia</taxon>
        <taxon>Leptospirales</taxon>
        <taxon>Leptospiraceae</taxon>
        <taxon>Leptospira</taxon>
    </lineage>
</organism>
<dbReference type="OrthoDB" id="195113at2"/>
<evidence type="ECO:0000259" key="1">
    <source>
        <dbReference type="Pfam" id="PF01872"/>
    </source>
</evidence>
<dbReference type="InterPro" id="IPR024072">
    <property type="entry name" value="DHFR-like_dom_sf"/>
</dbReference>
<dbReference type="InterPro" id="IPR002734">
    <property type="entry name" value="RibDG_C"/>
</dbReference>